<gene>
    <name evidence="1" type="ORF">Pla163_03680</name>
</gene>
<keyword evidence="2" id="KW-1185">Reference proteome</keyword>
<dbReference type="EMBL" id="CP036290">
    <property type="protein sequence ID" value="QDU83270.1"/>
    <property type="molecule type" value="Genomic_DNA"/>
</dbReference>
<reference evidence="1 2" key="1">
    <citation type="submission" date="2019-02" db="EMBL/GenBank/DDBJ databases">
        <title>Deep-cultivation of Planctomycetes and their phenomic and genomic characterization uncovers novel biology.</title>
        <authorList>
            <person name="Wiegand S."/>
            <person name="Jogler M."/>
            <person name="Boedeker C."/>
            <person name="Pinto D."/>
            <person name="Vollmers J."/>
            <person name="Rivas-Marin E."/>
            <person name="Kohn T."/>
            <person name="Peeters S.H."/>
            <person name="Heuer A."/>
            <person name="Rast P."/>
            <person name="Oberbeckmann S."/>
            <person name="Bunk B."/>
            <person name="Jeske O."/>
            <person name="Meyerdierks A."/>
            <person name="Storesund J.E."/>
            <person name="Kallscheuer N."/>
            <person name="Luecker S."/>
            <person name="Lage O.M."/>
            <person name="Pohl T."/>
            <person name="Merkel B.J."/>
            <person name="Hornburger P."/>
            <person name="Mueller R.-W."/>
            <person name="Bruemmer F."/>
            <person name="Labrenz M."/>
            <person name="Spormann A.M."/>
            <person name="Op den Camp H."/>
            <person name="Overmann J."/>
            <person name="Amann R."/>
            <person name="Jetten M.S.M."/>
            <person name="Mascher T."/>
            <person name="Medema M.H."/>
            <person name="Devos D.P."/>
            <person name="Kaster A.-K."/>
            <person name="Ovreas L."/>
            <person name="Rohde M."/>
            <person name="Galperin M.Y."/>
            <person name="Jogler C."/>
        </authorList>
    </citation>
    <scope>NUCLEOTIDE SEQUENCE [LARGE SCALE GENOMIC DNA]</scope>
    <source>
        <strain evidence="1 2">Pla163</strain>
    </source>
</reference>
<accession>A0A518CVN1</accession>
<proteinExistence type="predicted"/>
<organism evidence="1 2">
    <name type="scientific">Rohdeia mirabilis</name>
    <dbReference type="NCBI Taxonomy" id="2528008"/>
    <lineage>
        <taxon>Bacteria</taxon>
        <taxon>Pseudomonadati</taxon>
        <taxon>Planctomycetota</taxon>
        <taxon>Planctomycetia</taxon>
        <taxon>Planctomycetia incertae sedis</taxon>
        <taxon>Rohdeia</taxon>
    </lineage>
</organism>
<evidence type="ECO:0000313" key="2">
    <source>
        <dbReference type="Proteomes" id="UP000319342"/>
    </source>
</evidence>
<dbReference type="RefSeq" id="WP_145182668.1">
    <property type="nucleotide sequence ID" value="NZ_CP036290.1"/>
</dbReference>
<name>A0A518CVN1_9BACT</name>
<sequence>MSPPRLSGLCRVLYCFDVARTIDLVRAESVLGTARRTNFHHKGGFPAEAGVAAPVRFSWKAPSSAASELQTAEDVEIALYDFGAVAITWTLAIDHALDDLVELSGALYANTELTERSRVVALDVVRELHEACDQPGLHRLVEDYVVFELEPPVSDVEAWSLEHRGTLAQVLRAEAERLSEQEVRDALDTPISYGVRDLALVDWLGAILVGHETDDERLLLELATVELLELRLLDDRLDEETEAAYRLLTAPRTTLGAWTSLRRELERIGRTEADDALLHQGIDNALKLFGDDYLARLYRAASRRFHFDDWDSAIARKLGTLHSIYGSLADQAAHRRSEILEWIIIVLIAVDIVIYFV</sequence>
<dbReference type="AlphaFoldDB" id="A0A518CVN1"/>
<dbReference type="OrthoDB" id="180075at2"/>
<protein>
    <recommendedName>
        <fullName evidence="3">DUF155 domain-containing protein</fullName>
    </recommendedName>
</protein>
<evidence type="ECO:0000313" key="1">
    <source>
        <dbReference type="EMBL" id="QDU83270.1"/>
    </source>
</evidence>
<evidence type="ECO:0008006" key="3">
    <source>
        <dbReference type="Google" id="ProtNLM"/>
    </source>
</evidence>
<dbReference type="Proteomes" id="UP000319342">
    <property type="component" value="Chromosome"/>
</dbReference>